<comment type="caution">
    <text evidence="1">The sequence shown here is derived from an EMBL/GenBank/DDBJ whole genome shotgun (WGS) entry which is preliminary data.</text>
</comment>
<dbReference type="OrthoDB" id="1494187at2"/>
<organism evidence="1 2">
    <name type="scientific">Neolewinella xylanilytica</name>
    <dbReference type="NCBI Taxonomy" id="1514080"/>
    <lineage>
        <taxon>Bacteria</taxon>
        <taxon>Pseudomonadati</taxon>
        <taxon>Bacteroidota</taxon>
        <taxon>Saprospiria</taxon>
        <taxon>Saprospirales</taxon>
        <taxon>Lewinellaceae</taxon>
        <taxon>Neolewinella</taxon>
    </lineage>
</organism>
<proteinExistence type="predicted"/>
<reference evidence="1 2" key="1">
    <citation type="submission" date="2018-02" db="EMBL/GenBank/DDBJ databases">
        <title>Genomic Encyclopedia of Archaeal and Bacterial Type Strains, Phase II (KMG-II): from individual species to whole genera.</title>
        <authorList>
            <person name="Goeker M."/>
        </authorList>
    </citation>
    <scope>NUCLEOTIDE SEQUENCE [LARGE SCALE GENOMIC DNA]</scope>
    <source>
        <strain evidence="1 2">DSM 29526</strain>
    </source>
</reference>
<dbReference type="AlphaFoldDB" id="A0A2S6I8R8"/>
<keyword evidence="2" id="KW-1185">Reference proteome</keyword>
<dbReference type="Proteomes" id="UP000237662">
    <property type="component" value="Unassembled WGS sequence"/>
</dbReference>
<name>A0A2S6I8R8_9BACT</name>
<dbReference type="RefSeq" id="WP_104418475.1">
    <property type="nucleotide sequence ID" value="NZ_PTJC01000005.1"/>
</dbReference>
<sequence>MESRELQEFENDLIELTDIDLVDRYNDDLATDAWKDAPTGYSEVMLREFQSRDLDISAITDGDTLLYNTPVVLDDGVLRPERDVTDRI</sequence>
<dbReference type="EMBL" id="PTJC01000005">
    <property type="protein sequence ID" value="PPK87896.1"/>
    <property type="molecule type" value="Genomic_DNA"/>
</dbReference>
<evidence type="ECO:0000313" key="1">
    <source>
        <dbReference type="EMBL" id="PPK87896.1"/>
    </source>
</evidence>
<evidence type="ECO:0000313" key="2">
    <source>
        <dbReference type="Proteomes" id="UP000237662"/>
    </source>
</evidence>
<gene>
    <name evidence="1" type="ORF">CLV84_0855</name>
</gene>
<accession>A0A2S6I8R8</accession>
<protein>
    <submittedName>
        <fullName evidence="1">Uncharacterized protein</fullName>
    </submittedName>
</protein>